<sequence length="120" mass="12353">MKRLLLITTALCAVVGALVFTRSSNQSDSLIAVTTSPSMTTSSSGPTEAPRQAEQAAPVAAFPSFLQLSTSTAGLQEANSGQSIPVIGAPGLLAFEQAGTPDYQPDIPTGGIKPTKKQRH</sequence>
<dbReference type="Proteomes" id="UP000321960">
    <property type="component" value="Unassembled WGS sequence"/>
</dbReference>
<feature type="chain" id="PRO_5022209777" evidence="2">
    <location>
        <begin position="27"/>
        <end position="120"/>
    </location>
</feature>
<organism evidence="3 5">
    <name type="scientific">Methylobacterium oxalidis</name>
    <dbReference type="NCBI Taxonomy" id="944322"/>
    <lineage>
        <taxon>Bacteria</taxon>
        <taxon>Pseudomonadati</taxon>
        <taxon>Pseudomonadota</taxon>
        <taxon>Alphaproteobacteria</taxon>
        <taxon>Hyphomicrobiales</taxon>
        <taxon>Methylobacteriaceae</taxon>
        <taxon>Methylobacterium</taxon>
    </lineage>
</organism>
<feature type="signal peptide" evidence="2">
    <location>
        <begin position="1"/>
        <end position="26"/>
    </location>
</feature>
<accession>A0A512JB79</accession>
<proteinExistence type="predicted"/>
<evidence type="ECO:0000256" key="2">
    <source>
        <dbReference type="SAM" id="SignalP"/>
    </source>
</evidence>
<protein>
    <submittedName>
        <fullName evidence="3">Uncharacterized protein</fullName>
    </submittedName>
</protein>
<feature type="region of interest" description="Disordered" evidence="1">
    <location>
        <begin position="31"/>
        <end position="56"/>
    </location>
</feature>
<evidence type="ECO:0000256" key="1">
    <source>
        <dbReference type="SAM" id="MobiDB-lite"/>
    </source>
</evidence>
<name>A0A512JB79_9HYPH</name>
<dbReference type="AlphaFoldDB" id="A0A512JB79"/>
<reference evidence="4" key="4">
    <citation type="submission" date="2023-01" db="EMBL/GenBank/DDBJ databases">
        <title>Draft genome sequence of Methylobacterium oxalidis strain NBRC 107715.</title>
        <authorList>
            <person name="Sun Q."/>
            <person name="Mori K."/>
        </authorList>
    </citation>
    <scope>NUCLEOTIDE SEQUENCE</scope>
    <source>
        <strain evidence="4">NBRC 107715</strain>
    </source>
</reference>
<dbReference type="EMBL" id="BJZU01000141">
    <property type="protein sequence ID" value="GEP07218.1"/>
    <property type="molecule type" value="Genomic_DNA"/>
</dbReference>
<evidence type="ECO:0000313" key="3">
    <source>
        <dbReference type="EMBL" id="GEP07218.1"/>
    </source>
</evidence>
<feature type="compositionally biased region" description="Low complexity" evidence="1">
    <location>
        <begin position="34"/>
        <end position="47"/>
    </location>
</feature>
<reference evidence="6" key="2">
    <citation type="journal article" date="2019" name="Int. J. Syst. Evol. Microbiol.">
        <title>The Global Catalogue of Microorganisms (GCM) 10K type strain sequencing project: providing services to taxonomists for standard genome sequencing and annotation.</title>
        <authorList>
            <consortium name="The Broad Institute Genomics Platform"/>
            <consortium name="The Broad Institute Genome Sequencing Center for Infectious Disease"/>
            <person name="Wu L."/>
            <person name="Ma J."/>
        </authorList>
    </citation>
    <scope>NUCLEOTIDE SEQUENCE [LARGE SCALE GENOMIC DNA]</scope>
    <source>
        <strain evidence="6">NBRC 107715</strain>
    </source>
</reference>
<keyword evidence="6" id="KW-1185">Reference proteome</keyword>
<evidence type="ECO:0000313" key="4">
    <source>
        <dbReference type="EMBL" id="GLS67632.1"/>
    </source>
</evidence>
<reference evidence="3 5" key="3">
    <citation type="submission" date="2019-07" db="EMBL/GenBank/DDBJ databases">
        <title>Whole genome shotgun sequence of Methylobacterium oxalidis NBRC 107715.</title>
        <authorList>
            <person name="Hosoyama A."/>
            <person name="Uohara A."/>
            <person name="Ohji S."/>
            <person name="Ichikawa N."/>
        </authorList>
    </citation>
    <scope>NUCLEOTIDE SEQUENCE [LARGE SCALE GENOMIC DNA]</scope>
    <source>
        <strain evidence="3 5">NBRC 107715</strain>
    </source>
</reference>
<feature type="region of interest" description="Disordered" evidence="1">
    <location>
        <begin position="98"/>
        <end position="120"/>
    </location>
</feature>
<evidence type="ECO:0000313" key="5">
    <source>
        <dbReference type="Proteomes" id="UP000321960"/>
    </source>
</evidence>
<reference evidence="4" key="1">
    <citation type="journal article" date="2014" name="Int. J. Syst. Evol. Microbiol.">
        <title>Complete genome of a new Firmicutes species belonging to the dominant human colonic microbiota ('Ruminococcus bicirculans') reveals two chromosomes and a selective capacity to utilize plant glucans.</title>
        <authorList>
            <consortium name="NISC Comparative Sequencing Program"/>
            <person name="Wegmann U."/>
            <person name="Louis P."/>
            <person name="Goesmann A."/>
            <person name="Henrissat B."/>
            <person name="Duncan S.H."/>
            <person name="Flint H.J."/>
        </authorList>
    </citation>
    <scope>NUCLEOTIDE SEQUENCE</scope>
    <source>
        <strain evidence="4">NBRC 107715</strain>
    </source>
</reference>
<evidence type="ECO:0000313" key="6">
    <source>
        <dbReference type="Proteomes" id="UP001156856"/>
    </source>
</evidence>
<keyword evidence="2" id="KW-0732">Signal</keyword>
<dbReference type="RefSeq" id="WP_147028695.1">
    <property type="nucleotide sequence ID" value="NZ_BJZU01000141.1"/>
</dbReference>
<dbReference type="Proteomes" id="UP001156856">
    <property type="component" value="Unassembled WGS sequence"/>
</dbReference>
<dbReference type="EMBL" id="BSPK01000114">
    <property type="protein sequence ID" value="GLS67632.1"/>
    <property type="molecule type" value="Genomic_DNA"/>
</dbReference>
<comment type="caution">
    <text evidence="3">The sequence shown here is derived from an EMBL/GenBank/DDBJ whole genome shotgun (WGS) entry which is preliminary data.</text>
</comment>
<gene>
    <name evidence="4" type="ORF">GCM10007888_60160</name>
    <name evidence="3" type="ORF">MOX02_52560</name>
</gene>